<dbReference type="AlphaFoldDB" id="A0A1H5Q3F1"/>
<sequence>MTVTGRTALETEPNEHNRSYLSTKRHRMGHRLERIA</sequence>
<evidence type="ECO:0000313" key="3">
    <source>
        <dbReference type="Proteomes" id="UP000198878"/>
    </source>
</evidence>
<name>A0A1H5Q3F1_9PSEU</name>
<feature type="region of interest" description="Disordered" evidence="1">
    <location>
        <begin position="1"/>
        <end position="36"/>
    </location>
</feature>
<organism evidence="2 3">
    <name type="scientific">Amycolatopsis pretoriensis</name>
    <dbReference type="NCBI Taxonomy" id="218821"/>
    <lineage>
        <taxon>Bacteria</taxon>
        <taxon>Bacillati</taxon>
        <taxon>Actinomycetota</taxon>
        <taxon>Actinomycetes</taxon>
        <taxon>Pseudonocardiales</taxon>
        <taxon>Pseudonocardiaceae</taxon>
        <taxon>Amycolatopsis</taxon>
    </lineage>
</organism>
<accession>A0A1H5Q3F1</accession>
<evidence type="ECO:0000256" key="1">
    <source>
        <dbReference type="SAM" id="MobiDB-lite"/>
    </source>
</evidence>
<dbReference type="Proteomes" id="UP000198878">
    <property type="component" value="Unassembled WGS sequence"/>
</dbReference>
<gene>
    <name evidence="2" type="ORF">SAMN05421837_101446</name>
</gene>
<evidence type="ECO:0000313" key="2">
    <source>
        <dbReference type="EMBL" id="SEF20623.1"/>
    </source>
</evidence>
<dbReference type="EMBL" id="FNUJ01000001">
    <property type="protein sequence ID" value="SEF20623.1"/>
    <property type="molecule type" value="Genomic_DNA"/>
</dbReference>
<keyword evidence="3" id="KW-1185">Reference proteome</keyword>
<dbReference type="STRING" id="218821.SAMN05421837_101446"/>
<reference evidence="3" key="1">
    <citation type="submission" date="2016-10" db="EMBL/GenBank/DDBJ databases">
        <authorList>
            <person name="Varghese N."/>
            <person name="Submissions S."/>
        </authorList>
    </citation>
    <scope>NUCLEOTIDE SEQUENCE [LARGE SCALE GENOMIC DNA]</scope>
    <source>
        <strain evidence="3">DSM 44654</strain>
    </source>
</reference>
<proteinExistence type="predicted"/>
<protein>
    <submittedName>
        <fullName evidence="2">Uncharacterized protein</fullName>
    </submittedName>
</protein>